<name>V6SXH5_9FLAO</name>
<dbReference type="EMBL" id="AVGG01000003">
    <property type="protein sequence ID" value="ESU29110.1"/>
    <property type="molecule type" value="Genomic_DNA"/>
</dbReference>
<dbReference type="GO" id="GO:0005524">
    <property type="term" value="F:ATP binding"/>
    <property type="evidence" value="ECO:0007669"/>
    <property type="project" value="UniProtKB-KW"/>
</dbReference>
<keyword evidence="2 4" id="KW-0547">Nucleotide-binding</keyword>
<dbReference type="GO" id="GO:0035999">
    <property type="term" value="P:tetrahydrofolate interconversion"/>
    <property type="evidence" value="ECO:0007669"/>
    <property type="project" value="TreeGrafter"/>
</dbReference>
<keyword evidence="5" id="KW-0436">Ligase</keyword>
<evidence type="ECO:0000256" key="2">
    <source>
        <dbReference type="ARBA" id="ARBA00022741"/>
    </source>
</evidence>
<evidence type="ECO:0000256" key="4">
    <source>
        <dbReference type="PIRSR" id="PIRSR006806-1"/>
    </source>
</evidence>
<dbReference type="GO" id="GO:0009396">
    <property type="term" value="P:folic acid-containing compound biosynthetic process"/>
    <property type="evidence" value="ECO:0007669"/>
    <property type="project" value="TreeGrafter"/>
</dbReference>
<comment type="similarity">
    <text evidence="1">Belongs to the 5-formyltetrahydrofolate cyclo-ligase family.</text>
</comment>
<dbReference type="Proteomes" id="UP000018004">
    <property type="component" value="Unassembled WGS sequence"/>
</dbReference>
<evidence type="ECO:0000256" key="3">
    <source>
        <dbReference type="ARBA" id="ARBA00022840"/>
    </source>
</evidence>
<dbReference type="STRING" id="1341181.FLJC2902T_11490"/>
<protein>
    <submittedName>
        <fullName evidence="5">5-formyltetrahydrofolate cyclo-ligase</fullName>
    </submittedName>
</protein>
<evidence type="ECO:0000313" key="6">
    <source>
        <dbReference type="Proteomes" id="UP000018004"/>
    </source>
</evidence>
<sequence>MSLAIANNCLALPVWDKTYFHLFLPIEEQREVNTEYLLQILSGRDKEIIISKSEFGSINEETGWQTRKMTHFLLTDNTKIQKNEYNIPEPVDGIEVPSNKIDVVFVPLLAYDKKGHRAGYGKGFYDGFLSECKEDVIKIGLSFFDPEEAIADVRENDIPLNFCVTPYGIFEFR</sequence>
<evidence type="ECO:0000256" key="1">
    <source>
        <dbReference type="ARBA" id="ARBA00010638"/>
    </source>
</evidence>
<dbReference type="PANTHER" id="PTHR23407">
    <property type="entry name" value="ATPASE INHIBITOR/5-FORMYLTETRAHYDROFOLATE CYCLO-LIGASE"/>
    <property type="match status" value="1"/>
</dbReference>
<reference evidence="5 6" key="1">
    <citation type="submission" date="2013-08" db="EMBL/GenBank/DDBJ databases">
        <title>Flavobacterium limnosediminis JC2902 genome sequencing.</title>
        <authorList>
            <person name="Lee K."/>
            <person name="Yi H."/>
            <person name="Park S."/>
            <person name="Chun J."/>
        </authorList>
    </citation>
    <scope>NUCLEOTIDE SEQUENCE [LARGE SCALE GENOMIC DNA]</scope>
    <source>
        <strain evidence="5 6">JC2902</strain>
    </source>
</reference>
<dbReference type="GO" id="GO:0030272">
    <property type="term" value="F:5-formyltetrahydrofolate cyclo-ligase activity"/>
    <property type="evidence" value="ECO:0007669"/>
    <property type="project" value="TreeGrafter"/>
</dbReference>
<dbReference type="InterPro" id="IPR037171">
    <property type="entry name" value="NagB/RpiA_transferase-like"/>
</dbReference>
<feature type="binding site" evidence="4">
    <location>
        <position position="24"/>
    </location>
    <ligand>
        <name>substrate</name>
    </ligand>
</feature>
<feature type="binding site" evidence="4">
    <location>
        <begin position="117"/>
        <end position="125"/>
    </location>
    <ligand>
        <name>ATP</name>
        <dbReference type="ChEBI" id="CHEBI:30616"/>
    </ligand>
</feature>
<feature type="binding site" evidence="4">
    <location>
        <position position="31"/>
    </location>
    <ligand>
        <name>substrate</name>
    </ligand>
</feature>
<dbReference type="AlphaFoldDB" id="V6SXH5"/>
<evidence type="ECO:0000313" key="5">
    <source>
        <dbReference type="EMBL" id="ESU29110.1"/>
    </source>
</evidence>
<dbReference type="PIRSF" id="PIRSF006806">
    <property type="entry name" value="FTHF_cligase"/>
    <property type="match status" value="1"/>
</dbReference>
<accession>V6SXH5</accession>
<proteinExistence type="inferred from homology"/>
<dbReference type="PANTHER" id="PTHR23407:SF1">
    <property type="entry name" value="5-FORMYLTETRAHYDROFOLATE CYCLO-LIGASE"/>
    <property type="match status" value="1"/>
</dbReference>
<dbReference type="PATRIC" id="fig|1341181.4.peg.1137"/>
<dbReference type="Pfam" id="PF01812">
    <property type="entry name" value="5-FTHF_cyc-lig"/>
    <property type="match status" value="1"/>
</dbReference>
<organism evidence="5 6">
    <name type="scientific">Flavobacterium limnosediminis JC2902</name>
    <dbReference type="NCBI Taxonomy" id="1341181"/>
    <lineage>
        <taxon>Bacteria</taxon>
        <taxon>Pseudomonadati</taxon>
        <taxon>Bacteroidota</taxon>
        <taxon>Flavobacteriia</taxon>
        <taxon>Flavobacteriales</taxon>
        <taxon>Flavobacteriaceae</taxon>
        <taxon>Flavobacterium</taxon>
    </lineage>
</organism>
<dbReference type="SUPFAM" id="SSF100950">
    <property type="entry name" value="NagB/RpiA/CoA transferase-like"/>
    <property type="match status" value="1"/>
</dbReference>
<comment type="caution">
    <text evidence="5">The sequence shown here is derived from an EMBL/GenBank/DDBJ whole genome shotgun (WGS) entry which is preliminary data.</text>
</comment>
<keyword evidence="3 4" id="KW-0067">ATP-binding</keyword>
<dbReference type="InterPro" id="IPR002698">
    <property type="entry name" value="FTHF_cligase"/>
</dbReference>
<dbReference type="Gene3D" id="3.40.50.10420">
    <property type="entry name" value="NagB/RpiA/CoA transferase-like"/>
    <property type="match status" value="1"/>
</dbReference>
<gene>
    <name evidence="5" type="ORF">FLJC2902T_11490</name>
</gene>
<dbReference type="eggNOG" id="COG0212">
    <property type="taxonomic scope" value="Bacteria"/>
</dbReference>
<keyword evidence="6" id="KW-1185">Reference proteome</keyword>
<dbReference type="InterPro" id="IPR024185">
    <property type="entry name" value="FTHF_cligase-like_sf"/>
</dbReference>